<dbReference type="AlphaFoldDB" id="A0A1B0DMS2"/>
<feature type="compositionally biased region" description="Polar residues" evidence="1">
    <location>
        <begin position="100"/>
        <end position="109"/>
    </location>
</feature>
<proteinExistence type="predicted"/>
<dbReference type="VEuPathDB" id="VectorBase:PPAPM1_002798"/>
<name>A0A1B0DMS2_PHLPP</name>
<feature type="compositionally biased region" description="Acidic residues" evidence="1">
    <location>
        <begin position="115"/>
        <end position="130"/>
    </location>
</feature>
<evidence type="ECO:0000256" key="1">
    <source>
        <dbReference type="SAM" id="MobiDB-lite"/>
    </source>
</evidence>
<dbReference type="VEuPathDB" id="VectorBase:PPAI009664"/>
<dbReference type="EnsemblMetazoa" id="PPAI009664-RA">
    <property type="protein sequence ID" value="PPAI009664-PA"/>
    <property type="gene ID" value="PPAI009664"/>
</dbReference>
<dbReference type="EMBL" id="AJVK01016956">
    <property type="status" value="NOT_ANNOTATED_CDS"/>
    <property type="molecule type" value="Genomic_DNA"/>
</dbReference>
<organism evidence="2 3">
    <name type="scientific">Phlebotomus papatasi</name>
    <name type="common">Sandfly</name>
    <dbReference type="NCBI Taxonomy" id="29031"/>
    <lineage>
        <taxon>Eukaryota</taxon>
        <taxon>Metazoa</taxon>
        <taxon>Ecdysozoa</taxon>
        <taxon>Arthropoda</taxon>
        <taxon>Hexapoda</taxon>
        <taxon>Insecta</taxon>
        <taxon>Pterygota</taxon>
        <taxon>Neoptera</taxon>
        <taxon>Endopterygota</taxon>
        <taxon>Diptera</taxon>
        <taxon>Nematocera</taxon>
        <taxon>Psychodoidea</taxon>
        <taxon>Psychodidae</taxon>
        <taxon>Phlebotomus</taxon>
        <taxon>Phlebotomus</taxon>
    </lineage>
</organism>
<reference evidence="2" key="1">
    <citation type="submission" date="2022-08" db="UniProtKB">
        <authorList>
            <consortium name="EnsemblMetazoa"/>
        </authorList>
    </citation>
    <scope>IDENTIFICATION</scope>
    <source>
        <strain evidence="2">Israel</strain>
    </source>
</reference>
<dbReference type="Proteomes" id="UP000092462">
    <property type="component" value="Unassembled WGS sequence"/>
</dbReference>
<sequence>MKANLKGFSVKHRVFLVKNYYQFTGDFLCVKTKYEDNYRDSENIPEFSYDALMEIVNLFERTGSVMECPAKPPESSNQQIERIFVKEENPLGMIEEQDSLKTNPKSQVTHNRETDTDDEDDMGWIDEEDYFSPQRNESGSGAKLKIPMKKSKPNTQFPLNKEAKKQLLSNSNINWIPHTSNSLPDMGNPEESFQGQGQDSIKEDAVLFSLDPSYDKKLDGISSKIDKVLRLLQANVYRTSTFIPTILDG</sequence>
<protein>
    <submittedName>
        <fullName evidence="2">Uncharacterized protein</fullName>
    </submittedName>
</protein>
<evidence type="ECO:0000313" key="2">
    <source>
        <dbReference type="EnsemblMetazoa" id="PPAI009664-PA"/>
    </source>
</evidence>
<accession>A0A1B0DMS2</accession>
<evidence type="ECO:0000313" key="3">
    <source>
        <dbReference type="Proteomes" id="UP000092462"/>
    </source>
</evidence>
<feature type="region of interest" description="Disordered" evidence="1">
    <location>
        <begin position="94"/>
        <end position="156"/>
    </location>
</feature>
<keyword evidence="3" id="KW-1185">Reference proteome</keyword>